<organism evidence="1 2">
    <name type="scientific">Glutamicibacter arilaitensis (strain DSM 16368 / CIP 108037 / IAM 15318 / JCM 13566 / NCIMB 14258 / Re117)</name>
    <name type="common">Arthrobacter arilaitensis</name>
    <dbReference type="NCBI Taxonomy" id="861360"/>
    <lineage>
        <taxon>Bacteria</taxon>
        <taxon>Bacillati</taxon>
        <taxon>Actinomycetota</taxon>
        <taxon>Actinomycetes</taxon>
        <taxon>Micrococcales</taxon>
        <taxon>Micrococcaceae</taxon>
        <taxon>Glutamicibacter</taxon>
    </lineage>
</organism>
<reference evidence="2" key="2">
    <citation type="submission" date="2010-07" db="EMBL/GenBank/DDBJ databases">
        <title>Complete genome sequence of Arthrobacter arilaitensis (strain DSM 16368 / CIP 108037 / JCM 13566 / Re117).</title>
        <authorList>
            <person name="Genoscope."/>
        </authorList>
    </citation>
    <scope>NUCLEOTIDE SEQUENCE [LARGE SCALE GENOMIC DNA]</scope>
    <source>
        <strain evidence="2">DSM 16368 / CIP 108037 / IAM 15318 / JCM 13566 / Re117</strain>
    </source>
</reference>
<reference evidence="2" key="1">
    <citation type="journal article" date="2010" name="PLoS ONE">
        <title>The Arthrobacter arilaitensis Re117 genome sequence reveals its genetic adaptation to the surface of cheese.</title>
        <authorList>
            <person name="Monnet C."/>
            <person name="Loux V."/>
            <person name="Gibrat J.F."/>
            <person name="Spinnler E."/>
            <person name="Barbe V."/>
            <person name="Vacherie B."/>
            <person name="Gavory F."/>
            <person name="Gourbeyre E."/>
            <person name="Siguier P."/>
            <person name="Chandler M."/>
            <person name="Elleuch R."/>
            <person name="Irlinger F."/>
            <person name="Vallaeys T."/>
        </authorList>
    </citation>
    <scope>NUCLEOTIDE SEQUENCE</scope>
    <source>
        <strain evidence="2">DSM 16368 / CIP 108037 / IAM 15318 / JCM 13566 / Re117</strain>
    </source>
</reference>
<accession>A0ABM9PTT5</accession>
<name>A0ABM9PTT5_GLUAR</name>
<gene>
    <name evidence="1" type="ordered locus">AARI_03850</name>
</gene>
<evidence type="ECO:0000313" key="1">
    <source>
        <dbReference type="EMBL" id="CBT74621.1"/>
    </source>
</evidence>
<dbReference type="Proteomes" id="UP000006878">
    <property type="component" value="Chromosome"/>
</dbReference>
<evidence type="ECO:0000313" key="2">
    <source>
        <dbReference type="Proteomes" id="UP000006878"/>
    </source>
</evidence>
<proteinExistence type="predicted"/>
<sequence length="308" mass="33591">MTSTAIVLDQDLWEVVRTCLSGGATIMTTTAAAHIDFTTGEGLRSLLTRIHDAGKAAWRSDRDVPALMDYTATKYAPLARKHGLDAWEAASAAFDVMRTPSVLRANDPWGVVTRAVQITCIAEARANGMLCSTHQARRPQFSVFHDAERFSDRENPLTDYHPAFHHHDHDSEVGHDPVSPESEQVLAVSAVSDTVALFTALGWPEPTVKASIDYICERLARAGNRATAFEALRRDKHARALLDLPASSWHGLLRTVLGNPEPVYVGTSHGRGVLLRLLIGEPVPVLLRDDDLVLTITASIPVRGGGRE</sequence>
<keyword evidence="2" id="KW-1185">Reference proteome</keyword>
<dbReference type="EMBL" id="FQ311875">
    <property type="protein sequence ID" value="CBT74621.1"/>
    <property type="molecule type" value="Genomic_DNA"/>
</dbReference>
<dbReference type="GeneID" id="303184001"/>
<protein>
    <submittedName>
        <fullName evidence="1">Uncharacterized protein</fullName>
    </submittedName>
</protein>
<dbReference type="RefSeq" id="WP_013347774.1">
    <property type="nucleotide sequence ID" value="NC_014550.1"/>
</dbReference>